<dbReference type="AlphaFoldDB" id="A0A9P7Z9L3"/>
<dbReference type="Gene3D" id="2.170.270.10">
    <property type="entry name" value="SET domain"/>
    <property type="match status" value="1"/>
</dbReference>
<dbReference type="InterPro" id="IPR001214">
    <property type="entry name" value="SET_dom"/>
</dbReference>
<comment type="caution">
    <text evidence="2">The sequence shown here is derived from an EMBL/GenBank/DDBJ whole genome shotgun (WGS) entry which is preliminary data.</text>
</comment>
<evidence type="ECO:0000313" key="2">
    <source>
        <dbReference type="EMBL" id="KAG9247959.1"/>
    </source>
</evidence>
<dbReference type="Proteomes" id="UP000887226">
    <property type="component" value="Unassembled WGS sequence"/>
</dbReference>
<protein>
    <recommendedName>
        <fullName evidence="1">SET domain-containing protein</fullName>
    </recommendedName>
</protein>
<dbReference type="SUPFAM" id="SSF82199">
    <property type="entry name" value="SET domain"/>
    <property type="match status" value="1"/>
</dbReference>
<dbReference type="PANTHER" id="PTHR47332:SF6">
    <property type="entry name" value="SET DOMAIN-CONTAINING PROTEIN"/>
    <property type="match status" value="1"/>
</dbReference>
<dbReference type="Pfam" id="PF00856">
    <property type="entry name" value="SET"/>
    <property type="match status" value="1"/>
</dbReference>
<dbReference type="PROSITE" id="PS50280">
    <property type="entry name" value="SET"/>
    <property type="match status" value="1"/>
</dbReference>
<keyword evidence="3" id="KW-1185">Reference proteome</keyword>
<dbReference type="Gene3D" id="1.10.220.160">
    <property type="match status" value="1"/>
</dbReference>
<feature type="domain" description="SET" evidence="1">
    <location>
        <begin position="59"/>
        <end position="212"/>
    </location>
</feature>
<dbReference type="CDD" id="cd20071">
    <property type="entry name" value="SET_SMYD"/>
    <property type="match status" value="1"/>
</dbReference>
<dbReference type="EMBL" id="MU253759">
    <property type="protein sequence ID" value="KAG9247959.1"/>
    <property type="molecule type" value="Genomic_DNA"/>
</dbReference>
<evidence type="ECO:0000313" key="3">
    <source>
        <dbReference type="Proteomes" id="UP000887226"/>
    </source>
</evidence>
<name>A0A9P7Z9L3_9HELO</name>
<organism evidence="2 3">
    <name type="scientific">Calycina marina</name>
    <dbReference type="NCBI Taxonomy" id="1763456"/>
    <lineage>
        <taxon>Eukaryota</taxon>
        <taxon>Fungi</taxon>
        <taxon>Dikarya</taxon>
        <taxon>Ascomycota</taxon>
        <taxon>Pezizomycotina</taxon>
        <taxon>Leotiomycetes</taxon>
        <taxon>Helotiales</taxon>
        <taxon>Pezizellaceae</taxon>
        <taxon>Calycina</taxon>
    </lineage>
</organism>
<proteinExistence type="predicted"/>
<sequence length="347" mass="38726">MKCTPANSARDQMCVYTSPSFANNRGISVLTAPSIAAEIANYPSLLKPATRHPKALFPAPFETRQLPGRGMGVIANRTIERGERIFAHAVVGIFNTEAFLTYDDEGYEEVEELFHLAIDQLPTDVGRLVLDLASHEEEQGMEVDGVIGRLNTNMFQATFGDEDHTVIVPETARMNHDCRANTMYYLDEKSLVHYTHASRKILPGEEITTTYIDPVQRYEQRQSVIKASWGFECTCPQCTLSPAFRAESDMRIELISSLAAELEQEIPSASNSSGNLVPKAELLVSLYEQERLDSSMEEPYRLAALANAKLGKVWEVVKWTMKATEAMIISEGSRARMVDELAELRGK</sequence>
<evidence type="ECO:0000259" key="1">
    <source>
        <dbReference type="PROSITE" id="PS50280"/>
    </source>
</evidence>
<reference evidence="2" key="1">
    <citation type="journal article" date="2021" name="IMA Fungus">
        <title>Genomic characterization of three marine fungi, including Emericellopsis atlantica sp. nov. with signatures of a generalist lifestyle and marine biomass degradation.</title>
        <authorList>
            <person name="Hagestad O.C."/>
            <person name="Hou L."/>
            <person name="Andersen J.H."/>
            <person name="Hansen E.H."/>
            <person name="Altermark B."/>
            <person name="Li C."/>
            <person name="Kuhnert E."/>
            <person name="Cox R.J."/>
            <person name="Crous P.W."/>
            <person name="Spatafora J.W."/>
            <person name="Lail K."/>
            <person name="Amirebrahimi M."/>
            <person name="Lipzen A."/>
            <person name="Pangilinan J."/>
            <person name="Andreopoulos W."/>
            <person name="Hayes R.D."/>
            <person name="Ng V."/>
            <person name="Grigoriev I.V."/>
            <person name="Jackson S.A."/>
            <person name="Sutton T.D.S."/>
            <person name="Dobson A.D.W."/>
            <person name="Rama T."/>
        </authorList>
    </citation>
    <scope>NUCLEOTIDE SEQUENCE</scope>
    <source>
        <strain evidence="2">TRa3180A</strain>
    </source>
</reference>
<dbReference type="OrthoDB" id="1028014at2759"/>
<accession>A0A9P7Z9L3</accession>
<gene>
    <name evidence="2" type="ORF">BJ878DRAFT_413818</name>
</gene>
<dbReference type="InterPro" id="IPR046341">
    <property type="entry name" value="SET_dom_sf"/>
</dbReference>
<dbReference type="PANTHER" id="PTHR47332">
    <property type="entry name" value="SET DOMAIN-CONTAINING PROTEIN 5"/>
    <property type="match status" value="1"/>
</dbReference>
<dbReference type="InterPro" id="IPR053185">
    <property type="entry name" value="SET_domain_protein"/>
</dbReference>